<sequence length="92" mass="10515">MTFIKIQNFVINNRYVAVVRLDNQTVPGDKSVSVSLATPQFSSFQWDTIAQNLYYYKCIEFTGQAAITLQNYFTSFNNVIDLLPQYQESSVG</sequence>
<accession>A0ABR8ETU9</accession>
<keyword evidence="2" id="KW-1185">Reference proteome</keyword>
<comment type="caution">
    <text evidence="1">The sequence shown here is derived from an EMBL/GenBank/DDBJ whole genome shotgun (WGS) entry which is preliminary data.</text>
</comment>
<proteinExistence type="predicted"/>
<reference evidence="1 2" key="1">
    <citation type="journal article" date="2020" name="ISME J.">
        <title>Comparative genomics reveals insights into cyanobacterial evolution and habitat adaptation.</title>
        <authorList>
            <person name="Chen M.Y."/>
            <person name="Teng W.K."/>
            <person name="Zhao L."/>
            <person name="Hu C.X."/>
            <person name="Zhou Y.K."/>
            <person name="Han B.P."/>
            <person name="Song L.R."/>
            <person name="Shu W.S."/>
        </authorList>
    </citation>
    <scope>NUCLEOTIDE SEQUENCE [LARGE SCALE GENOMIC DNA]</scope>
    <source>
        <strain evidence="1 2">FACHB-391</strain>
    </source>
</reference>
<protein>
    <submittedName>
        <fullName evidence="1">Uncharacterized protein</fullName>
    </submittedName>
</protein>
<evidence type="ECO:0000313" key="2">
    <source>
        <dbReference type="Proteomes" id="UP000604661"/>
    </source>
</evidence>
<evidence type="ECO:0000313" key="1">
    <source>
        <dbReference type="EMBL" id="MBD2561378.1"/>
    </source>
</evidence>
<organism evidence="1 2">
    <name type="scientific">Nostoc linckia FACHB-391</name>
    <dbReference type="NCBI Taxonomy" id="2692906"/>
    <lineage>
        <taxon>Bacteria</taxon>
        <taxon>Bacillati</taxon>
        <taxon>Cyanobacteriota</taxon>
        <taxon>Cyanophyceae</taxon>
        <taxon>Nostocales</taxon>
        <taxon>Nostocaceae</taxon>
        <taxon>Nostoc</taxon>
    </lineage>
</organism>
<dbReference type="Proteomes" id="UP000604661">
    <property type="component" value="Unassembled WGS sequence"/>
</dbReference>
<dbReference type="EMBL" id="JACJTE010000010">
    <property type="protein sequence ID" value="MBD2561378.1"/>
    <property type="molecule type" value="Genomic_DNA"/>
</dbReference>
<dbReference type="RefSeq" id="WP_190893209.1">
    <property type="nucleotide sequence ID" value="NZ_JACJTE010000010.1"/>
</dbReference>
<name>A0ABR8ETU9_NOSLI</name>
<gene>
    <name evidence="1" type="ORF">H6G95_12270</name>
</gene>